<evidence type="ECO:0000313" key="2">
    <source>
        <dbReference type="Proteomes" id="UP000609323"/>
    </source>
</evidence>
<name>A0ABQ1G3B9_9BACL</name>
<evidence type="ECO:0000313" key="1">
    <source>
        <dbReference type="EMBL" id="GGA35810.1"/>
    </source>
</evidence>
<accession>A0ABQ1G3B9</accession>
<sequence length="95" mass="10659">MDQKITDILMHMAHSHQQLARIIDAERHITVRMAQIVHALPDEEPDFEGVEGMLESTSSVNKSIIAYLNSIADLEEAIAENLTQVMTELKGSEEE</sequence>
<protein>
    <recommendedName>
        <fullName evidence="3">Nucleoside-diphosphate sugar epimerase</fullName>
    </recommendedName>
</protein>
<keyword evidence="2" id="KW-1185">Reference proteome</keyword>
<gene>
    <name evidence="1" type="ORF">GCM10010917_21240</name>
</gene>
<evidence type="ECO:0008006" key="3">
    <source>
        <dbReference type="Google" id="ProtNLM"/>
    </source>
</evidence>
<proteinExistence type="predicted"/>
<organism evidence="1 2">
    <name type="scientific">Paenibacillus physcomitrellae</name>
    <dbReference type="NCBI Taxonomy" id="1619311"/>
    <lineage>
        <taxon>Bacteria</taxon>
        <taxon>Bacillati</taxon>
        <taxon>Bacillota</taxon>
        <taxon>Bacilli</taxon>
        <taxon>Bacillales</taxon>
        <taxon>Paenibacillaceae</taxon>
        <taxon>Paenibacillus</taxon>
    </lineage>
</organism>
<comment type="caution">
    <text evidence="1">The sequence shown here is derived from an EMBL/GenBank/DDBJ whole genome shotgun (WGS) entry which is preliminary data.</text>
</comment>
<reference evidence="2" key="1">
    <citation type="journal article" date="2019" name="Int. J. Syst. Evol. Microbiol.">
        <title>The Global Catalogue of Microorganisms (GCM) 10K type strain sequencing project: providing services to taxonomists for standard genome sequencing and annotation.</title>
        <authorList>
            <consortium name="The Broad Institute Genomics Platform"/>
            <consortium name="The Broad Institute Genome Sequencing Center for Infectious Disease"/>
            <person name="Wu L."/>
            <person name="Ma J."/>
        </authorList>
    </citation>
    <scope>NUCLEOTIDE SEQUENCE [LARGE SCALE GENOMIC DNA]</scope>
    <source>
        <strain evidence="2">CGMCC 1.15044</strain>
    </source>
</reference>
<dbReference type="RefSeq" id="WP_094094010.1">
    <property type="nucleotide sequence ID" value="NZ_BMHF01000006.1"/>
</dbReference>
<dbReference type="EMBL" id="BMHF01000006">
    <property type="protein sequence ID" value="GGA35810.1"/>
    <property type="molecule type" value="Genomic_DNA"/>
</dbReference>
<dbReference type="Proteomes" id="UP000609323">
    <property type="component" value="Unassembled WGS sequence"/>
</dbReference>